<dbReference type="PANTHER" id="PTHR43663:SF1">
    <property type="entry name" value="CHROMATE TRANSPORTER"/>
    <property type="match status" value="1"/>
</dbReference>
<dbReference type="KEGG" id="ppno:DA70_23800"/>
<dbReference type="STRING" id="93220.A6P55_04095"/>
<dbReference type="Proteomes" id="UP000254573">
    <property type="component" value="Unassembled WGS sequence"/>
</dbReference>
<keyword evidence="3" id="KW-1003">Cell membrane</keyword>
<dbReference type="GO" id="GO:0005886">
    <property type="term" value="C:plasma membrane"/>
    <property type="evidence" value="ECO:0007669"/>
    <property type="project" value="UniProtKB-SubCell"/>
</dbReference>
<keyword evidence="6 7" id="KW-0472">Membrane</keyword>
<evidence type="ECO:0000256" key="4">
    <source>
        <dbReference type="ARBA" id="ARBA00022692"/>
    </source>
</evidence>
<dbReference type="EMBL" id="UGSG01000001">
    <property type="protein sequence ID" value="SUA76382.1"/>
    <property type="molecule type" value="Genomic_DNA"/>
</dbReference>
<evidence type="ECO:0000256" key="2">
    <source>
        <dbReference type="ARBA" id="ARBA00005262"/>
    </source>
</evidence>
<feature type="transmembrane region" description="Helical" evidence="7">
    <location>
        <begin position="164"/>
        <end position="180"/>
    </location>
</feature>
<dbReference type="InterPro" id="IPR003370">
    <property type="entry name" value="Chromate_transpt"/>
</dbReference>
<evidence type="ECO:0000313" key="8">
    <source>
        <dbReference type="EMBL" id="SUA76382.1"/>
    </source>
</evidence>
<evidence type="ECO:0000256" key="1">
    <source>
        <dbReference type="ARBA" id="ARBA00004651"/>
    </source>
</evidence>
<dbReference type="AlphaFoldDB" id="A0A378YGU8"/>
<feature type="transmembrane region" description="Helical" evidence="7">
    <location>
        <begin position="53"/>
        <end position="77"/>
    </location>
</feature>
<dbReference type="RefSeq" id="WP_029754800.1">
    <property type="nucleotide sequence ID" value="NC_023018.2"/>
</dbReference>
<dbReference type="Proteomes" id="UP000361468">
    <property type="component" value="Unassembled WGS sequence"/>
</dbReference>
<evidence type="ECO:0000256" key="7">
    <source>
        <dbReference type="SAM" id="Phobius"/>
    </source>
</evidence>
<protein>
    <submittedName>
        <fullName evidence="8 9">Chromate transporter</fullName>
    </submittedName>
</protein>
<name>A0A378YGU8_9BURK</name>
<dbReference type="GO" id="GO:0015109">
    <property type="term" value="F:chromate transmembrane transporter activity"/>
    <property type="evidence" value="ECO:0007669"/>
    <property type="project" value="InterPro"/>
</dbReference>
<evidence type="ECO:0000313" key="11">
    <source>
        <dbReference type="Proteomes" id="UP000361468"/>
    </source>
</evidence>
<dbReference type="Pfam" id="PF02417">
    <property type="entry name" value="Chromate_transp"/>
    <property type="match status" value="1"/>
</dbReference>
<accession>A0A378YGU8</accession>
<evidence type="ECO:0000256" key="3">
    <source>
        <dbReference type="ARBA" id="ARBA00022475"/>
    </source>
</evidence>
<evidence type="ECO:0000256" key="6">
    <source>
        <dbReference type="ARBA" id="ARBA00023136"/>
    </source>
</evidence>
<feature type="transmembrane region" description="Helical" evidence="7">
    <location>
        <begin position="6"/>
        <end position="32"/>
    </location>
</feature>
<evidence type="ECO:0000313" key="10">
    <source>
        <dbReference type="Proteomes" id="UP000254573"/>
    </source>
</evidence>
<dbReference type="KEGG" id="prb:X636_02850"/>
<feature type="transmembrane region" description="Helical" evidence="7">
    <location>
        <begin position="115"/>
        <end position="134"/>
    </location>
</feature>
<sequence>MAGVAVTGTLISLAVIFTQLSVLAFGGGNTILPEMERQVVDVHHWMTSEAFSALFALGQAAPGPNLMIVTLVGWHVAGWQGMLVTSIAKFGPSSLITVGVLHLWERFKDRPWRRIVQAGLVPMTAGLVAASAALIAQASATSWLLAGITASVAVLAIRTRVHPLWWLAAGSVAGLLGGAYL</sequence>
<proteinExistence type="inferred from homology"/>
<reference evidence="8 10" key="1">
    <citation type="submission" date="2018-06" db="EMBL/GenBank/DDBJ databases">
        <authorList>
            <consortium name="Pathogen Informatics"/>
            <person name="Doyle S."/>
        </authorList>
    </citation>
    <scope>NUCLEOTIDE SEQUENCE [LARGE SCALE GENOMIC DNA]</scope>
    <source>
        <strain evidence="8 10">NCTC13160</strain>
    </source>
</reference>
<keyword evidence="4 7" id="KW-0812">Transmembrane</keyword>
<organism evidence="8 10">
    <name type="scientific">Pandoraea pnomenusa</name>
    <dbReference type="NCBI Taxonomy" id="93220"/>
    <lineage>
        <taxon>Bacteria</taxon>
        <taxon>Pseudomonadati</taxon>
        <taxon>Pseudomonadota</taxon>
        <taxon>Betaproteobacteria</taxon>
        <taxon>Burkholderiales</taxon>
        <taxon>Burkholderiaceae</taxon>
        <taxon>Pandoraea</taxon>
    </lineage>
</organism>
<dbReference type="InterPro" id="IPR052518">
    <property type="entry name" value="CHR_Transporter"/>
</dbReference>
<dbReference type="PANTHER" id="PTHR43663">
    <property type="entry name" value="CHROMATE TRANSPORT PROTEIN-RELATED"/>
    <property type="match status" value="1"/>
</dbReference>
<comment type="subcellular location">
    <subcellularLocation>
        <location evidence="1">Cell membrane</location>
        <topology evidence="1">Multi-pass membrane protein</topology>
    </subcellularLocation>
</comment>
<feature type="transmembrane region" description="Helical" evidence="7">
    <location>
        <begin position="83"/>
        <end position="103"/>
    </location>
</feature>
<gene>
    <name evidence="8" type="ORF">NCTC13160_01364</name>
    <name evidence="9" type="ORF">PPN31119_02957</name>
</gene>
<dbReference type="EMBL" id="CABPSO010000009">
    <property type="protein sequence ID" value="VVE68525.1"/>
    <property type="molecule type" value="Genomic_DNA"/>
</dbReference>
<keyword evidence="11" id="KW-1185">Reference proteome</keyword>
<reference evidence="9 11" key="2">
    <citation type="submission" date="2019-08" db="EMBL/GenBank/DDBJ databases">
        <authorList>
            <person name="Peeters C."/>
        </authorList>
    </citation>
    <scope>NUCLEOTIDE SEQUENCE [LARGE SCALE GENOMIC DNA]</scope>
    <source>
        <strain evidence="9 11">LMG 31119</strain>
    </source>
</reference>
<evidence type="ECO:0000256" key="5">
    <source>
        <dbReference type="ARBA" id="ARBA00022989"/>
    </source>
</evidence>
<comment type="similarity">
    <text evidence="2">Belongs to the chromate ion transporter (CHR) (TC 2.A.51) family.</text>
</comment>
<dbReference type="GeneID" id="57199809"/>
<evidence type="ECO:0000313" key="9">
    <source>
        <dbReference type="EMBL" id="VVE68525.1"/>
    </source>
</evidence>
<keyword evidence="5 7" id="KW-1133">Transmembrane helix</keyword>
<dbReference type="KEGG" id="ppnm:LV28_06915"/>
<feature type="transmembrane region" description="Helical" evidence="7">
    <location>
        <begin position="140"/>
        <end position="157"/>
    </location>
</feature>